<dbReference type="AlphaFoldDB" id="A0A016URS3"/>
<dbReference type="EMBL" id="JARK01001364">
    <property type="protein sequence ID" value="EYC18099.1"/>
    <property type="molecule type" value="Genomic_DNA"/>
</dbReference>
<evidence type="ECO:0000313" key="2">
    <source>
        <dbReference type="EMBL" id="EYC18099.1"/>
    </source>
</evidence>
<reference evidence="3" key="1">
    <citation type="journal article" date="2015" name="Nat. Genet.">
        <title>The genome and transcriptome of the zoonotic hookworm Ancylostoma ceylanicum identify infection-specific gene families.</title>
        <authorList>
            <person name="Schwarz E.M."/>
            <person name="Hu Y."/>
            <person name="Antoshechkin I."/>
            <person name="Miller M.M."/>
            <person name="Sternberg P.W."/>
            <person name="Aroian R.V."/>
        </authorList>
    </citation>
    <scope>NUCLEOTIDE SEQUENCE</scope>
    <source>
        <strain evidence="3">HY135</strain>
    </source>
</reference>
<feature type="compositionally biased region" description="Basic and acidic residues" evidence="1">
    <location>
        <begin position="51"/>
        <end position="66"/>
    </location>
</feature>
<dbReference type="Proteomes" id="UP000024635">
    <property type="component" value="Unassembled WGS sequence"/>
</dbReference>
<comment type="caution">
    <text evidence="2">The sequence shown here is derived from an EMBL/GenBank/DDBJ whole genome shotgun (WGS) entry which is preliminary data.</text>
</comment>
<evidence type="ECO:0000313" key="3">
    <source>
        <dbReference type="Proteomes" id="UP000024635"/>
    </source>
</evidence>
<keyword evidence="3" id="KW-1185">Reference proteome</keyword>
<protein>
    <submittedName>
        <fullName evidence="2">Uncharacterized protein</fullName>
    </submittedName>
</protein>
<name>A0A016URS3_9BILA</name>
<feature type="region of interest" description="Disordered" evidence="1">
    <location>
        <begin position="25"/>
        <end position="92"/>
    </location>
</feature>
<feature type="compositionally biased region" description="Polar residues" evidence="1">
    <location>
        <begin position="77"/>
        <end position="87"/>
    </location>
</feature>
<proteinExistence type="predicted"/>
<gene>
    <name evidence="2" type="primary">Acey_s0028.g1675</name>
    <name evidence="2" type="ORF">Y032_0028g1675</name>
</gene>
<sequence>MGLSLDLRIGLGGLGCFQGEAHDQIHGAPTATPLPYRTNRIQGTPNGYLDAEQRRGTVALRREHQRASSKHYRSRSAADSQSATPRSGTGPYPTVTVLVICATDNPSRPGYNSLFEVFESGIAN</sequence>
<evidence type="ECO:0000256" key="1">
    <source>
        <dbReference type="SAM" id="MobiDB-lite"/>
    </source>
</evidence>
<organism evidence="2 3">
    <name type="scientific">Ancylostoma ceylanicum</name>
    <dbReference type="NCBI Taxonomy" id="53326"/>
    <lineage>
        <taxon>Eukaryota</taxon>
        <taxon>Metazoa</taxon>
        <taxon>Ecdysozoa</taxon>
        <taxon>Nematoda</taxon>
        <taxon>Chromadorea</taxon>
        <taxon>Rhabditida</taxon>
        <taxon>Rhabditina</taxon>
        <taxon>Rhabditomorpha</taxon>
        <taxon>Strongyloidea</taxon>
        <taxon>Ancylostomatidae</taxon>
        <taxon>Ancylostomatinae</taxon>
        <taxon>Ancylostoma</taxon>
    </lineage>
</organism>
<accession>A0A016URS3</accession>